<proteinExistence type="predicted"/>
<dbReference type="OrthoDB" id="1461976at2759"/>
<dbReference type="InterPro" id="IPR012171">
    <property type="entry name" value="Fatty_acid_desaturase"/>
</dbReference>
<comment type="caution">
    <text evidence="1">The sequence shown here is derived from an EMBL/GenBank/DDBJ whole genome shotgun (WGS) entry which is preliminary data.</text>
</comment>
<dbReference type="EMBL" id="MNAD01000962">
    <property type="protein sequence ID" value="OJT09215.1"/>
    <property type="molecule type" value="Genomic_DNA"/>
</dbReference>
<evidence type="ECO:0000313" key="2">
    <source>
        <dbReference type="Proteomes" id="UP000184267"/>
    </source>
</evidence>
<organism evidence="1 2">
    <name type="scientific">Trametes pubescens</name>
    <name type="common">White-rot fungus</name>
    <dbReference type="NCBI Taxonomy" id="154538"/>
    <lineage>
        <taxon>Eukaryota</taxon>
        <taxon>Fungi</taxon>
        <taxon>Dikarya</taxon>
        <taxon>Basidiomycota</taxon>
        <taxon>Agaricomycotina</taxon>
        <taxon>Agaricomycetes</taxon>
        <taxon>Polyporales</taxon>
        <taxon>Polyporaceae</taxon>
        <taxon>Trametes</taxon>
    </lineage>
</organism>
<protein>
    <submittedName>
        <fullName evidence="1">Delta(12) fatty acid desaturase</fullName>
    </submittedName>
</protein>
<accession>A0A1M2VNP2</accession>
<sequence>SLKEIRDQIPPHLFERNTPKALAYAARDLALAAALFALARRIDWLCAHPALQPYLSPVSSAVLRGACWLALLWTPYFSWKYGHHRHHSHHASLERDEVYVPRTRADLGIPPLSAPNGENVEKGEAEQAIDWDEYFGDTPAYTLYTLVRQQLFAFEAYLRESHESVRGGRRADKRRSVERIRPETLS</sequence>
<keyword evidence="2" id="KW-1185">Reference proteome</keyword>
<dbReference type="GO" id="GO:0016491">
    <property type="term" value="F:oxidoreductase activity"/>
    <property type="evidence" value="ECO:0007669"/>
    <property type="project" value="InterPro"/>
</dbReference>
<reference evidence="1 2" key="1">
    <citation type="submission" date="2016-10" db="EMBL/GenBank/DDBJ databases">
        <title>Genome sequence of the basidiomycete white-rot fungus Trametes pubescens.</title>
        <authorList>
            <person name="Makela M.R."/>
            <person name="Granchi Z."/>
            <person name="Peng M."/>
            <person name="De Vries R.P."/>
            <person name="Grigoriev I."/>
            <person name="Riley R."/>
            <person name="Hilden K."/>
        </authorList>
    </citation>
    <scope>NUCLEOTIDE SEQUENCE [LARGE SCALE GENOMIC DNA]</scope>
    <source>
        <strain evidence="1 2">FBCC735</strain>
    </source>
</reference>
<gene>
    <name evidence="1" type="ORF">TRAPUB_14335</name>
</gene>
<name>A0A1M2VNP2_TRAPU</name>
<dbReference type="STRING" id="154538.A0A1M2VNP2"/>
<dbReference type="AlphaFoldDB" id="A0A1M2VNP2"/>
<evidence type="ECO:0000313" key="1">
    <source>
        <dbReference type="EMBL" id="OJT09215.1"/>
    </source>
</evidence>
<dbReference type="Proteomes" id="UP000184267">
    <property type="component" value="Unassembled WGS sequence"/>
</dbReference>
<dbReference type="PANTHER" id="PTHR32100">
    <property type="entry name" value="OMEGA-6 FATTY ACID DESATURASE, CHLOROPLASTIC"/>
    <property type="match status" value="1"/>
</dbReference>
<feature type="non-terminal residue" evidence="1">
    <location>
        <position position="1"/>
    </location>
</feature>